<sequence>MIKRLVFGDLAFVILWVMAACTQDVVPPVKQVNIARNLKFSLLPPESFGQSLSVLQSLELQYKGKTQQLLAQLEITPKKMTFVGLSPMGNRLFTVLWTGQNFSDEHLLKNIKDEWPFPFEPKRILADVQLALWPNIPTQNGIKIRETALPNMSREILRSDLNEYPIMRITYETRPFWQGLIVIEHLERNYQLSIETLQINRLP</sequence>
<dbReference type="Pfam" id="PF11659">
    <property type="entry name" value="DUF3261"/>
    <property type="match status" value="1"/>
</dbReference>
<dbReference type="InterPro" id="IPR021675">
    <property type="entry name" value="DUF3261"/>
</dbReference>
<protein>
    <recommendedName>
        <fullName evidence="2">DUF3261 domain-containing protein</fullName>
    </recommendedName>
</protein>
<evidence type="ECO:0008006" key="2">
    <source>
        <dbReference type="Google" id="ProtNLM"/>
    </source>
</evidence>
<name>A0A381TCZ5_9ZZZZ</name>
<accession>A0A381TCZ5</accession>
<proteinExistence type="predicted"/>
<dbReference type="AlphaFoldDB" id="A0A381TCZ5"/>
<gene>
    <name evidence="1" type="ORF">METZ01_LOCUS66879</name>
</gene>
<organism evidence="1">
    <name type="scientific">marine metagenome</name>
    <dbReference type="NCBI Taxonomy" id="408172"/>
    <lineage>
        <taxon>unclassified sequences</taxon>
        <taxon>metagenomes</taxon>
        <taxon>ecological metagenomes</taxon>
    </lineage>
</organism>
<reference evidence="1" key="1">
    <citation type="submission" date="2018-05" db="EMBL/GenBank/DDBJ databases">
        <authorList>
            <person name="Lanie J.A."/>
            <person name="Ng W.-L."/>
            <person name="Kazmierczak K.M."/>
            <person name="Andrzejewski T.M."/>
            <person name="Davidsen T.M."/>
            <person name="Wayne K.J."/>
            <person name="Tettelin H."/>
            <person name="Glass J.I."/>
            <person name="Rusch D."/>
            <person name="Podicherti R."/>
            <person name="Tsui H.-C.T."/>
            <person name="Winkler M.E."/>
        </authorList>
    </citation>
    <scope>NUCLEOTIDE SEQUENCE</scope>
</reference>
<dbReference type="PROSITE" id="PS51257">
    <property type="entry name" value="PROKAR_LIPOPROTEIN"/>
    <property type="match status" value="1"/>
</dbReference>
<evidence type="ECO:0000313" key="1">
    <source>
        <dbReference type="EMBL" id="SVA14025.1"/>
    </source>
</evidence>
<dbReference type="EMBL" id="UINC01004397">
    <property type="protein sequence ID" value="SVA14025.1"/>
    <property type="molecule type" value="Genomic_DNA"/>
</dbReference>